<dbReference type="EMBL" id="JAWWNJ010000059">
    <property type="protein sequence ID" value="KAK7013460.1"/>
    <property type="molecule type" value="Genomic_DNA"/>
</dbReference>
<comment type="caution">
    <text evidence="1">The sequence shown here is derived from an EMBL/GenBank/DDBJ whole genome shotgun (WGS) entry which is preliminary data.</text>
</comment>
<protein>
    <submittedName>
        <fullName evidence="1">Uncharacterized protein</fullName>
    </submittedName>
</protein>
<organism evidence="1 2">
    <name type="scientific">Favolaschia claudopus</name>
    <dbReference type="NCBI Taxonomy" id="2862362"/>
    <lineage>
        <taxon>Eukaryota</taxon>
        <taxon>Fungi</taxon>
        <taxon>Dikarya</taxon>
        <taxon>Basidiomycota</taxon>
        <taxon>Agaricomycotina</taxon>
        <taxon>Agaricomycetes</taxon>
        <taxon>Agaricomycetidae</taxon>
        <taxon>Agaricales</taxon>
        <taxon>Marasmiineae</taxon>
        <taxon>Mycenaceae</taxon>
        <taxon>Favolaschia</taxon>
    </lineage>
</organism>
<sequence>YPAPPGARCCDNCTPNLFPVETVRLTNALPKLGRKSKNKTNEEVAAAVQETLRTLRDTIARRKYPQQHIITGKILMSNQVLDALANRARSIDSSDTLNQTVRWLLNWAPEFGAEVVKAIQKRLLDFPDFERLAREEKQRAKAFLALEAMAEKDLRKKLTLVFDGCYEAILSETVQRGKKVVKRCQVFLSLPK</sequence>
<gene>
    <name evidence="1" type="ORF">R3P38DRAFT_2546130</name>
</gene>
<name>A0AAW0AKZ2_9AGAR</name>
<evidence type="ECO:0000313" key="1">
    <source>
        <dbReference type="EMBL" id="KAK7013460.1"/>
    </source>
</evidence>
<dbReference type="AlphaFoldDB" id="A0AAW0AKZ2"/>
<proteinExistence type="predicted"/>
<evidence type="ECO:0000313" key="2">
    <source>
        <dbReference type="Proteomes" id="UP001362999"/>
    </source>
</evidence>
<feature type="non-terminal residue" evidence="1">
    <location>
        <position position="1"/>
    </location>
</feature>
<reference evidence="1 2" key="1">
    <citation type="journal article" date="2024" name="J Genomics">
        <title>Draft genome sequencing and assembly of Favolaschia claudopus CIRM-BRFM 2984 isolated from oak limbs.</title>
        <authorList>
            <person name="Navarro D."/>
            <person name="Drula E."/>
            <person name="Chaduli D."/>
            <person name="Cazenave R."/>
            <person name="Ahrendt S."/>
            <person name="Wang J."/>
            <person name="Lipzen A."/>
            <person name="Daum C."/>
            <person name="Barry K."/>
            <person name="Grigoriev I.V."/>
            <person name="Favel A."/>
            <person name="Rosso M.N."/>
            <person name="Martin F."/>
        </authorList>
    </citation>
    <scope>NUCLEOTIDE SEQUENCE [LARGE SCALE GENOMIC DNA]</scope>
    <source>
        <strain evidence="1 2">CIRM-BRFM 2984</strain>
    </source>
</reference>
<keyword evidence="2" id="KW-1185">Reference proteome</keyword>
<accession>A0AAW0AKZ2</accession>
<dbReference type="Proteomes" id="UP001362999">
    <property type="component" value="Unassembled WGS sequence"/>
</dbReference>